<gene>
    <name evidence="2" type="ORF">AAE02nite_05730</name>
</gene>
<evidence type="ECO:0000313" key="2">
    <source>
        <dbReference type="EMBL" id="GEO02909.1"/>
    </source>
</evidence>
<dbReference type="AlphaFoldDB" id="A0A512AT64"/>
<dbReference type="Pfam" id="PF14028">
    <property type="entry name" value="Lant_dehydr_C"/>
    <property type="match status" value="1"/>
</dbReference>
<proteinExistence type="predicted"/>
<dbReference type="InterPro" id="IPR023809">
    <property type="entry name" value="Thiopep_bacteriocin_synth_dom"/>
</dbReference>
<dbReference type="Proteomes" id="UP000321532">
    <property type="component" value="Unassembled WGS sequence"/>
</dbReference>
<reference evidence="2 3" key="1">
    <citation type="submission" date="2019-07" db="EMBL/GenBank/DDBJ databases">
        <title>Whole genome shotgun sequence of Adhaeribacter aerolatus NBRC 106133.</title>
        <authorList>
            <person name="Hosoyama A."/>
            <person name="Uohara A."/>
            <person name="Ohji S."/>
            <person name="Ichikawa N."/>
        </authorList>
    </citation>
    <scope>NUCLEOTIDE SEQUENCE [LARGE SCALE GENOMIC DNA]</scope>
    <source>
        <strain evidence="2 3">NBRC 106133</strain>
    </source>
</reference>
<dbReference type="RefSeq" id="WP_146894940.1">
    <property type="nucleotide sequence ID" value="NZ_BJYS01000002.1"/>
</dbReference>
<keyword evidence="3" id="KW-1185">Reference proteome</keyword>
<feature type="domain" description="Thiopeptide-type bacteriocin biosynthesis" evidence="1">
    <location>
        <begin position="11"/>
        <end position="324"/>
    </location>
</feature>
<protein>
    <submittedName>
        <fullName evidence="2">Lantibiotic biosynthesis protein</fullName>
    </submittedName>
</protein>
<name>A0A512AT64_9BACT</name>
<evidence type="ECO:0000259" key="1">
    <source>
        <dbReference type="Pfam" id="PF14028"/>
    </source>
</evidence>
<sequence>MNTNSLSGQSWLGAYLYYNEPWEDFLRQAVAPFVQKILAEGLAEQFFFIRYWEKGPHIRLRFKGDPEVLENQVKPRIIQYFSNYFTMHPSCRIDPPWLAAVPEAQQWYPNNSIQFIPYEPETERYGGDSGIFISESQFQASSEAVLGALTENNQWDYSRALGIAIQMHLGFAFAAGLDLPATINFFSGVFRNWLPRAYFPPPQQLSAEEIKTRQEEVIKAFRNTYHKQKNMLLPLFTQIWQGLENNTVFEQHWFNTWLEQTQVINAAFRQAQQDNQVILPQWAAGLTSENISTQQLQRWAIYDSYIHMTNNRLGILNRDEGYLGFLIKEGLAEMALQAV</sequence>
<comment type="caution">
    <text evidence="2">The sequence shown here is derived from an EMBL/GenBank/DDBJ whole genome shotgun (WGS) entry which is preliminary data.</text>
</comment>
<accession>A0A512AT64</accession>
<organism evidence="2 3">
    <name type="scientific">Adhaeribacter aerolatus</name>
    <dbReference type="NCBI Taxonomy" id="670289"/>
    <lineage>
        <taxon>Bacteria</taxon>
        <taxon>Pseudomonadati</taxon>
        <taxon>Bacteroidota</taxon>
        <taxon>Cytophagia</taxon>
        <taxon>Cytophagales</taxon>
        <taxon>Hymenobacteraceae</taxon>
        <taxon>Adhaeribacter</taxon>
    </lineage>
</organism>
<evidence type="ECO:0000313" key="3">
    <source>
        <dbReference type="Proteomes" id="UP000321532"/>
    </source>
</evidence>
<dbReference type="EMBL" id="BJYS01000002">
    <property type="protein sequence ID" value="GEO02909.1"/>
    <property type="molecule type" value="Genomic_DNA"/>
</dbReference>
<dbReference type="OrthoDB" id="1273722at2"/>
<dbReference type="NCBIfam" id="TIGR03891">
    <property type="entry name" value="thiopep_ocin"/>
    <property type="match status" value="2"/>
</dbReference>